<name>A0A830HC34_9CHLO</name>
<feature type="compositionally biased region" description="Polar residues" evidence="1">
    <location>
        <begin position="21"/>
        <end position="38"/>
    </location>
</feature>
<organism evidence="2 3">
    <name type="scientific">Pycnococcus provasolii</name>
    <dbReference type="NCBI Taxonomy" id="41880"/>
    <lineage>
        <taxon>Eukaryota</taxon>
        <taxon>Viridiplantae</taxon>
        <taxon>Chlorophyta</taxon>
        <taxon>Pseudoscourfieldiophyceae</taxon>
        <taxon>Pseudoscourfieldiales</taxon>
        <taxon>Pycnococcaceae</taxon>
        <taxon>Pycnococcus</taxon>
    </lineage>
</organism>
<feature type="compositionally biased region" description="Low complexity" evidence="1">
    <location>
        <begin position="1"/>
        <end position="20"/>
    </location>
</feature>
<protein>
    <submittedName>
        <fullName evidence="2">Uncharacterized protein</fullName>
    </submittedName>
</protein>
<comment type="caution">
    <text evidence="2">The sequence shown here is derived from an EMBL/GenBank/DDBJ whole genome shotgun (WGS) entry which is preliminary data.</text>
</comment>
<dbReference type="Proteomes" id="UP000660262">
    <property type="component" value="Unassembled WGS sequence"/>
</dbReference>
<dbReference type="AlphaFoldDB" id="A0A830HC34"/>
<evidence type="ECO:0000313" key="3">
    <source>
        <dbReference type="Proteomes" id="UP000660262"/>
    </source>
</evidence>
<reference evidence="2" key="1">
    <citation type="submission" date="2020-10" db="EMBL/GenBank/DDBJ databases">
        <title>Unveiling of a novel bifunctional photoreceptor, Dualchrome1, isolated from a cosmopolitan green alga.</title>
        <authorList>
            <person name="Suzuki S."/>
            <person name="Kawachi M."/>
        </authorList>
    </citation>
    <scope>NUCLEOTIDE SEQUENCE</scope>
    <source>
        <strain evidence="2">NIES 2893</strain>
    </source>
</reference>
<gene>
    <name evidence="2" type="ORF">PPROV_000164400</name>
</gene>
<feature type="compositionally biased region" description="Low complexity" evidence="1">
    <location>
        <begin position="382"/>
        <end position="398"/>
    </location>
</feature>
<evidence type="ECO:0000256" key="1">
    <source>
        <dbReference type="SAM" id="MobiDB-lite"/>
    </source>
</evidence>
<dbReference type="EMBL" id="BNJQ01000004">
    <property type="protein sequence ID" value="GHP02889.1"/>
    <property type="molecule type" value="Genomic_DNA"/>
</dbReference>
<keyword evidence="3" id="KW-1185">Reference proteome</keyword>
<sequence>MPASASASGASSGSSYSSDSFLRNTSTDGEWRSSSDAALQQHRMPFLRRFMRRISGARQRDFETRVHEGVGTLKRLMREVFAEQMNIASRVDALERGTAGGSAFGGGARSGQASAADTTGVWSVEAHVDAAMAIVAPRPNERLAQIGAQAISDEGLRVGTTASALATWRRRRENLRVELVANPVSLEPATAAAAADAVLGASPVRLHKVVYSRKADPPSRRRRSHATGDVTVNRLSKVRVRARQAAQKAVAVARSLATGRACRHLQLRLSPVGGMLGDAASVLSPVAGGGGVLSPASEGPSLFRKHGRGAGISAAWMPLRGAEELTLSGGVLVVPPSNALGPVRCVTISQMQVQPMSILAFAVTAVREADITPIQPSTPTASPNSLDSTLSSSSISPTRRLLPVPANTGVGVFGFSSKDSAPLPKIRSRSAALSAAGVAELPKGMMASAWIQAATKRSRRSPGGAELPSAELGATIGSYLGDRETGGWCVAISSSSGDDAPASASHETLWRTQGEALVRVKPLPSVAVTLGGLVARSGEARHESLNLRVSIGHGED</sequence>
<proteinExistence type="predicted"/>
<feature type="region of interest" description="Disordered" evidence="1">
    <location>
        <begin position="374"/>
        <end position="398"/>
    </location>
</feature>
<evidence type="ECO:0000313" key="2">
    <source>
        <dbReference type="EMBL" id="GHP02889.1"/>
    </source>
</evidence>
<dbReference type="PANTHER" id="PTHR35097:SF1">
    <property type="entry name" value="GDSL ESTERASE_LIPASE"/>
    <property type="match status" value="1"/>
</dbReference>
<feature type="region of interest" description="Disordered" evidence="1">
    <location>
        <begin position="1"/>
        <end position="38"/>
    </location>
</feature>
<accession>A0A830HC34</accession>
<dbReference type="PANTHER" id="PTHR35097">
    <property type="entry name" value="GDSL ESTERASE/LIPASE"/>
    <property type="match status" value="1"/>
</dbReference>